<accession>A0A3P3YK95</accession>
<name>A0A3P3YK95_PLABS</name>
<sequence length="284" mass="30509">MYISCCVCGSGAASCATASQPPSRGLCTVVRIGGLFPGPEKKRGVHALRDCNAQHTPTPGRMTDANETATRIEHLWTLGHAVAARHPGLARAYLSAVRDASLAAAGIGGTPVMSASMRSRSCFRCASCLVPSRNCSVRLVPAARRRRSRSARPNAIEYRCGTCQFANRLPGSSRQQVRDLRVAARSDTDRRRRRKQLLKQQGQTSSVNPVATRPASQSLFFKFQCQDTTTAARNRAIVVGDDQDTAADAADAEPTSDRPDDDGSDHGGPPPTASLYNALQRYRG</sequence>
<geneLocation type="mitochondrion" evidence="2"/>
<protein>
    <submittedName>
        <fullName evidence="2">Uncharacterized protein</fullName>
    </submittedName>
</protein>
<evidence type="ECO:0000313" key="3">
    <source>
        <dbReference type="Proteomes" id="UP000290189"/>
    </source>
</evidence>
<feature type="region of interest" description="Disordered" evidence="1">
    <location>
        <begin position="237"/>
        <end position="284"/>
    </location>
</feature>
<reference evidence="2 3" key="1">
    <citation type="submission" date="2018-03" db="EMBL/GenBank/DDBJ databases">
        <authorList>
            <person name="Fogelqvist J."/>
        </authorList>
    </citation>
    <scope>NUCLEOTIDE SEQUENCE [LARGE SCALE GENOMIC DNA]</scope>
</reference>
<proteinExistence type="predicted"/>
<dbReference type="Gene3D" id="6.20.50.20">
    <property type="match status" value="1"/>
</dbReference>
<dbReference type="Pfam" id="PF04032">
    <property type="entry name" value="Rpr2"/>
    <property type="match status" value="1"/>
</dbReference>
<feature type="compositionally biased region" description="Polar residues" evidence="1">
    <location>
        <begin position="202"/>
        <end position="211"/>
    </location>
</feature>
<dbReference type="InterPro" id="IPR007175">
    <property type="entry name" value="Rpr2/Snm1/Rpp21"/>
</dbReference>
<dbReference type="AlphaFoldDB" id="A0A3P3YK95"/>
<organism evidence="2 3">
    <name type="scientific">Plasmodiophora brassicae</name>
    <name type="common">Clubroot disease agent</name>
    <dbReference type="NCBI Taxonomy" id="37360"/>
    <lineage>
        <taxon>Eukaryota</taxon>
        <taxon>Sar</taxon>
        <taxon>Rhizaria</taxon>
        <taxon>Endomyxa</taxon>
        <taxon>Phytomyxea</taxon>
        <taxon>Plasmodiophorida</taxon>
        <taxon>Plasmodiophoridae</taxon>
        <taxon>Plasmodiophora</taxon>
    </lineage>
</organism>
<dbReference type="GO" id="GO:0005655">
    <property type="term" value="C:nucleolar ribonuclease P complex"/>
    <property type="evidence" value="ECO:0007669"/>
    <property type="project" value="TreeGrafter"/>
</dbReference>
<gene>
    <name evidence="2" type="ORF">PLBR_LOCUS7842</name>
</gene>
<dbReference type="EMBL" id="OVEO01000014">
    <property type="protein sequence ID" value="SPR00627.1"/>
    <property type="molecule type" value="Genomic_DNA"/>
</dbReference>
<dbReference type="GO" id="GO:0008033">
    <property type="term" value="P:tRNA processing"/>
    <property type="evidence" value="ECO:0007669"/>
    <property type="project" value="TreeGrafter"/>
</dbReference>
<keyword evidence="2" id="KW-0496">Mitochondrion</keyword>
<feature type="region of interest" description="Disordered" evidence="1">
    <location>
        <begin position="172"/>
        <end position="211"/>
    </location>
</feature>
<evidence type="ECO:0000313" key="2">
    <source>
        <dbReference type="EMBL" id="SPR00627.1"/>
    </source>
</evidence>
<dbReference type="PANTHER" id="PTHR14742">
    <property type="entry name" value="RIBONUCLEASE P SUBUNIT P21"/>
    <property type="match status" value="1"/>
</dbReference>
<evidence type="ECO:0000256" key="1">
    <source>
        <dbReference type="SAM" id="MobiDB-lite"/>
    </source>
</evidence>
<feature type="compositionally biased region" description="Basic and acidic residues" evidence="1">
    <location>
        <begin position="176"/>
        <end position="190"/>
    </location>
</feature>
<dbReference type="PANTHER" id="PTHR14742:SF4">
    <property type="entry name" value="DDE TNP4 DOMAIN-CONTAINING PROTEIN"/>
    <property type="match status" value="1"/>
</dbReference>
<dbReference type="Proteomes" id="UP000290189">
    <property type="component" value="Unassembled WGS sequence"/>
</dbReference>